<dbReference type="InterPro" id="IPR017853">
    <property type="entry name" value="GH"/>
</dbReference>
<dbReference type="InterPro" id="IPR001764">
    <property type="entry name" value="Glyco_hydro_3_N"/>
</dbReference>
<dbReference type="AlphaFoldDB" id="A0A8I0AC79"/>
<dbReference type="GO" id="GO:0005975">
    <property type="term" value="P:carbohydrate metabolic process"/>
    <property type="evidence" value="ECO:0007669"/>
    <property type="project" value="InterPro"/>
</dbReference>
<dbReference type="EMBL" id="JACOOT010000010">
    <property type="protein sequence ID" value="MBC5650398.1"/>
    <property type="molecule type" value="Genomic_DNA"/>
</dbReference>
<dbReference type="InterPro" id="IPR002772">
    <property type="entry name" value="Glyco_hydro_3_C"/>
</dbReference>
<keyword evidence="3" id="KW-0472">Membrane</keyword>
<evidence type="ECO:0000256" key="1">
    <source>
        <dbReference type="ARBA" id="ARBA00005336"/>
    </source>
</evidence>
<feature type="chain" id="PRO_5034416503" evidence="4">
    <location>
        <begin position="29"/>
        <end position="1024"/>
    </location>
</feature>
<dbReference type="PANTHER" id="PTHR42715:SF10">
    <property type="entry name" value="BETA-GLUCOSIDASE"/>
    <property type="match status" value="1"/>
</dbReference>
<dbReference type="SUPFAM" id="SSF52279">
    <property type="entry name" value="Beta-D-glucan exohydrolase, C-terminal domain"/>
    <property type="match status" value="1"/>
</dbReference>
<dbReference type="RefSeq" id="WP_021924572.1">
    <property type="nucleotide sequence ID" value="NZ_JACOOT010000010.1"/>
</dbReference>
<evidence type="ECO:0000256" key="2">
    <source>
        <dbReference type="ARBA" id="ARBA00022801"/>
    </source>
</evidence>
<evidence type="ECO:0000259" key="5">
    <source>
        <dbReference type="SMART" id="SM01217"/>
    </source>
</evidence>
<accession>A0A8I0AC79</accession>
<protein>
    <submittedName>
        <fullName evidence="6">Glycoside hydrolase family 3 C-terminal domain-containing protein</fullName>
    </submittedName>
</protein>
<dbReference type="Gene3D" id="3.20.20.300">
    <property type="entry name" value="Glycoside hydrolase, family 3, N-terminal domain"/>
    <property type="match status" value="1"/>
</dbReference>
<dbReference type="Gene3D" id="2.60.40.10">
    <property type="entry name" value="Immunoglobulins"/>
    <property type="match status" value="1"/>
</dbReference>
<dbReference type="InterPro" id="IPR036881">
    <property type="entry name" value="Glyco_hydro_3_C_sf"/>
</dbReference>
<keyword evidence="7" id="KW-1185">Reference proteome</keyword>
<dbReference type="Pfam" id="PF00933">
    <property type="entry name" value="Glyco_hydro_3"/>
    <property type="match status" value="1"/>
</dbReference>
<dbReference type="Gene3D" id="3.40.50.1700">
    <property type="entry name" value="Glycoside hydrolase family 3 C-terminal domain"/>
    <property type="match status" value="1"/>
</dbReference>
<dbReference type="InterPro" id="IPR026891">
    <property type="entry name" value="Fn3-like"/>
</dbReference>
<keyword evidence="2 6" id="KW-0378">Hydrolase</keyword>
<evidence type="ECO:0000256" key="4">
    <source>
        <dbReference type="SAM" id="SignalP"/>
    </source>
</evidence>
<keyword evidence="4" id="KW-0732">Signal</keyword>
<dbReference type="InterPro" id="IPR050288">
    <property type="entry name" value="Cellulose_deg_GH3"/>
</dbReference>
<keyword evidence="3" id="KW-1133">Transmembrane helix</keyword>
<feature type="signal peptide" evidence="4">
    <location>
        <begin position="1"/>
        <end position="28"/>
    </location>
</feature>
<evidence type="ECO:0000313" key="7">
    <source>
        <dbReference type="Proteomes" id="UP000652847"/>
    </source>
</evidence>
<dbReference type="SMART" id="SM01217">
    <property type="entry name" value="Fn3_like"/>
    <property type="match status" value="1"/>
</dbReference>
<comment type="similarity">
    <text evidence="1">Belongs to the glycosyl hydrolase 3 family.</text>
</comment>
<dbReference type="InterPro" id="IPR013783">
    <property type="entry name" value="Ig-like_fold"/>
</dbReference>
<dbReference type="PRINTS" id="PR00133">
    <property type="entry name" value="GLHYDRLASE3"/>
</dbReference>
<proteinExistence type="inferred from homology"/>
<dbReference type="PANTHER" id="PTHR42715">
    <property type="entry name" value="BETA-GLUCOSIDASE"/>
    <property type="match status" value="1"/>
</dbReference>
<keyword evidence="3" id="KW-0812">Transmembrane</keyword>
<feature type="domain" description="Fibronectin type III-like" evidence="5">
    <location>
        <begin position="448"/>
        <end position="528"/>
    </location>
</feature>
<sequence>MKQKNVMRGLAGLSATLLAISGAATAVASTRADFINSKLGTSSFKLVEKGDGTGDSIYFDSEFSSVQDLIDAKKQFAEEISEEGSVLFKNINAALPINKASEKVTLWGMNSHVPTLGGEIGSSVAGPDDAVFYGLEEALAEKEFDVNQDMVDFYSSDTAAQYMRMGGFGQPGHSLTPGFGPMYEVNTDYPIGEIPASEYSDELLKSADDTAAVVVISRDSSEAADYEPNMVNTTSGDSFERPLALSDYERQMIALAKEHSTKVIVLINSDNPIEIEELKEDDEIDSILWTGLPGMYGFLGVADILCGDANPSGHISDTYAVNSLSAPSMVNFGIYTYSNSSVSGEKDGLTETDKADWFEVESEGIYNGYKYYETRYEDCVLGKGNADTTEGSSTGEAWNYADEVSYPFGYGLSYTTFEQKLEKVEVQTGSVGKATVTVTNTGDTAGKDAVQLYVQAPYTEGGVEKSAIQLAGISKTQILEPGESETVEIEINPAYFASYDETAVKADGTAGAWVLDEGDYYFALGNGAHEALNNVLAKKTGSEEGLVSVNDDAVINADNVQIWNLAAKDMETYSANVQNALQDCDINKVIEDTVEYTTRTDWRKGWTAVTSITPTEEMMEGLRNSRTELTENGSGTTWDKDNGLKLIDMMITDENGNYSGAIDLNDPMWDQLIEQMSLDEAIQFIEYGGDDIENIDSVFLPRTYEQDGPIGFSYDQVAGYSARWAKDLSDEPTYVAEDDENADTSMVSFPTEVVVAATFNTDLLEREGELLGEDGLWSNISVINAPGLNLHRAVYCARNFEYYSEDSMLTNILGKAICKGAQSKGLVAAVKHFAYNHQETNRSGMSVFFTEQAARENELRGFQGAMAENIAGGAMTAFNRMGVDYSGAKKSLLEQITRTEWGFTGAYVTDMINGADYMNWRDIVFNGGGMALTSSAYSSSEIGLMEDVKAEIAKDTAFQEALKQNIKYWLYNLVKSNAMNGITNTSVMESVTPWWQMAFYGVDAFLALLTLLFIVVYAKKLKKA</sequence>
<dbReference type="Proteomes" id="UP000652847">
    <property type="component" value="Unassembled WGS sequence"/>
</dbReference>
<name>A0A8I0AC79_9FIRM</name>
<dbReference type="Pfam" id="PF01915">
    <property type="entry name" value="Glyco_hydro_3_C"/>
    <property type="match status" value="1"/>
</dbReference>
<comment type="caution">
    <text evidence="6">The sequence shown here is derived from an EMBL/GenBank/DDBJ whole genome shotgun (WGS) entry which is preliminary data.</text>
</comment>
<dbReference type="InterPro" id="IPR036962">
    <property type="entry name" value="Glyco_hydro_3_N_sf"/>
</dbReference>
<gene>
    <name evidence="6" type="ORF">H8S54_04550</name>
</gene>
<evidence type="ECO:0000313" key="6">
    <source>
        <dbReference type="EMBL" id="MBC5650398.1"/>
    </source>
</evidence>
<feature type="transmembrane region" description="Helical" evidence="3">
    <location>
        <begin position="994"/>
        <end position="1018"/>
    </location>
</feature>
<dbReference type="GO" id="GO:0004553">
    <property type="term" value="F:hydrolase activity, hydrolyzing O-glycosyl compounds"/>
    <property type="evidence" value="ECO:0007669"/>
    <property type="project" value="InterPro"/>
</dbReference>
<evidence type="ECO:0000256" key="3">
    <source>
        <dbReference type="SAM" id="Phobius"/>
    </source>
</evidence>
<organism evidence="6 7">
    <name type="scientific">Blautia segnis</name>
    <dbReference type="NCBI Taxonomy" id="2763030"/>
    <lineage>
        <taxon>Bacteria</taxon>
        <taxon>Bacillati</taxon>
        <taxon>Bacillota</taxon>
        <taxon>Clostridia</taxon>
        <taxon>Lachnospirales</taxon>
        <taxon>Lachnospiraceae</taxon>
        <taxon>Blautia</taxon>
    </lineage>
</organism>
<dbReference type="SUPFAM" id="SSF51445">
    <property type="entry name" value="(Trans)glycosidases"/>
    <property type="match status" value="1"/>
</dbReference>
<reference evidence="6 7" key="1">
    <citation type="submission" date="2020-08" db="EMBL/GenBank/DDBJ databases">
        <title>Genome public.</title>
        <authorList>
            <person name="Liu C."/>
            <person name="Sun Q."/>
        </authorList>
    </citation>
    <scope>NUCLEOTIDE SEQUENCE [LARGE SCALE GENOMIC DNA]</scope>
    <source>
        <strain evidence="6 7">BX17</strain>
    </source>
</reference>
<dbReference type="Pfam" id="PF14310">
    <property type="entry name" value="Fn3-like"/>
    <property type="match status" value="1"/>
</dbReference>